<keyword evidence="3" id="KW-1185">Reference proteome</keyword>
<evidence type="ECO:0000259" key="1">
    <source>
        <dbReference type="Pfam" id="PF07589"/>
    </source>
</evidence>
<protein>
    <submittedName>
        <fullName evidence="2">PEP-CTERM sorting domain-containing protein</fullName>
    </submittedName>
</protein>
<sequence length="89" mass="9384">MQLFTQSFALSPVTPLFALFDTSTIDKVVFSAHGGTRHGFGGGPSDHFVIDDLSLNFAAVPEPASWTLMIAGFGMVGASVRRRKAALAA</sequence>
<name>A0A4Y9EM25_9SPHN</name>
<dbReference type="NCBIfam" id="NF035944">
    <property type="entry name" value="PEPxxWA-CTERM"/>
    <property type="match status" value="1"/>
</dbReference>
<dbReference type="NCBIfam" id="TIGR02595">
    <property type="entry name" value="PEP_CTERM"/>
    <property type="match status" value="1"/>
</dbReference>
<dbReference type="Proteomes" id="UP000297737">
    <property type="component" value="Unassembled WGS sequence"/>
</dbReference>
<accession>A0A4Y9EM25</accession>
<evidence type="ECO:0000313" key="2">
    <source>
        <dbReference type="EMBL" id="TFU01516.1"/>
    </source>
</evidence>
<reference evidence="2 3" key="1">
    <citation type="submission" date="2019-02" db="EMBL/GenBank/DDBJ databases">
        <title>Polymorphobacter sp. isolated from the lake at the Tibet of China.</title>
        <authorList>
            <person name="Li A."/>
        </authorList>
    </citation>
    <scope>NUCLEOTIDE SEQUENCE [LARGE SCALE GENOMIC DNA]</scope>
    <source>
        <strain evidence="2 3">DJ1R-1</strain>
    </source>
</reference>
<gene>
    <name evidence="2" type="ORF">EUV02_13395</name>
</gene>
<dbReference type="OrthoDB" id="7572019at2"/>
<dbReference type="AlphaFoldDB" id="A0A4Y9EM25"/>
<dbReference type="EMBL" id="SIHO01000003">
    <property type="protein sequence ID" value="TFU01516.1"/>
    <property type="molecule type" value="Genomic_DNA"/>
</dbReference>
<proteinExistence type="predicted"/>
<organism evidence="2 3">
    <name type="scientific">Glacieibacterium arshaanense</name>
    <dbReference type="NCBI Taxonomy" id="2511025"/>
    <lineage>
        <taxon>Bacteria</taxon>
        <taxon>Pseudomonadati</taxon>
        <taxon>Pseudomonadota</taxon>
        <taxon>Alphaproteobacteria</taxon>
        <taxon>Sphingomonadales</taxon>
        <taxon>Sphingosinicellaceae</taxon>
        <taxon>Glacieibacterium</taxon>
    </lineage>
</organism>
<feature type="domain" description="Ice-binding protein C-terminal" evidence="1">
    <location>
        <begin position="59"/>
        <end position="83"/>
    </location>
</feature>
<dbReference type="InterPro" id="IPR013424">
    <property type="entry name" value="Ice-binding_C"/>
</dbReference>
<comment type="caution">
    <text evidence="2">The sequence shown here is derived from an EMBL/GenBank/DDBJ whole genome shotgun (WGS) entry which is preliminary data.</text>
</comment>
<evidence type="ECO:0000313" key="3">
    <source>
        <dbReference type="Proteomes" id="UP000297737"/>
    </source>
</evidence>
<dbReference type="Pfam" id="PF07589">
    <property type="entry name" value="PEP-CTERM"/>
    <property type="match status" value="1"/>
</dbReference>